<organism evidence="1 2">
    <name type="scientific">Entomophthora muscae</name>
    <dbReference type="NCBI Taxonomy" id="34485"/>
    <lineage>
        <taxon>Eukaryota</taxon>
        <taxon>Fungi</taxon>
        <taxon>Fungi incertae sedis</taxon>
        <taxon>Zoopagomycota</taxon>
        <taxon>Entomophthoromycotina</taxon>
        <taxon>Entomophthoromycetes</taxon>
        <taxon>Entomophthorales</taxon>
        <taxon>Entomophthoraceae</taxon>
        <taxon>Entomophthora</taxon>
    </lineage>
</organism>
<sequence length="165" mass="18896">SGFTSQVIRLQVTNPLVWNLAGGSSLLFQQEVQGYFLHFRQALIKNLKSKNELLNKYLNDGKGKYRFAITQFSALDFEQPEHTGISFEVFLEDAYIMKHSTIFKGYLDYFERQWVGKKVTSQRSKSGAIAPWNCQSACIKWEMKSHIQPVSVAQAPEGEAWVKPQ</sequence>
<proteinExistence type="predicted"/>
<dbReference type="Proteomes" id="UP001165960">
    <property type="component" value="Unassembled WGS sequence"/>
</dbReference>
<keyword evidence="2" id="KW-1185">Reference proteome</keyword>
<comment type="caution">
    <text evidence="1">The sequence shown here is derived from an EMBL/GenBank/DDBJ whole genome shotgun (WGS) entry which is preliminary data.</text>
</comment>
<reference evidence="1" key="1">
    <citation type="submission" date="2022-04" db="EMBL/GenBank/DDBJ databases">
        <title>Genome of the entomopathogenic fungus Entomophthora muscae.</title>
        <authorList>
            <person name="Elya C."/>
            <person name="Lovett B.R."/>
            <person name="Lee E."/>
            <person name="Macias A.M."/>
            <person name="Hajek A.E."/>
            <person name="De Bivort B.L."/>
            <person name="Kasson M.T."/>
            <person name="De Fine Licht H.H."/>
            <person name="Stajich J.E."/>
        </authorList>
    </citation>
    <scope>NUCLEOTIDE SEQUENCE</scope>
    <source>
        <strain evidence="1">Berkeley</strain>
    </source>
</reference>
<gene>
    <name evidence="1" type="ORF">DSO57_1025281</name>
</gene>
<protein>
    <submittedName>
        <fullName evidence="1">Uncharacterized protein</fullName>
    </submittedName>
</protein>
<evidence type="ECO:0000313" key="2">
    <source>
        <dbReference type="Proteomes" id="UP001165960"/>
    </source>
</evidence>
<accession>A0ACC2UBG9</accession>
<feature type="non-terminal residue" evidence="1">
    <location>
        <position position="165"/>
    </location>
</feature>
<name>A0ACC2UBG9_9FUNG</name>
<dbReference type="EMBL" id="QTSX02000851">
    <property type="protein sequence ID" value="KAJ9084369.1"/>
    <property type="molecule type" value="Genomic_DNA"/>
</dbReference>
<feature type="non-terminal residue" evidence="1">
    <location>
        <position position="1"/>
    </location>
</feature>
<evidence type="ECO:0000313" key="1">
    <source>
        <dbReference type="EMBL" id="KAJ9084369.1"/>
    </source>
</evidence>